<organism evidence="1">
    <name type="scientific">Rhizophora mucronata</name>
    <name type="common">Asiatic mangrove</name>
    <dbReference type="NCBI Taxonomy" id="61149"/>
    <lineage>
        <taxon>Eukaryota</taxon>
        <taxon>Viridiplantae</taxon>
        <taxon>Streptophyta</taxon>
        <taxon>Embryophyta</taxon>
        <taxon>Tracheophyta</taxon>
        <taxon>Spermatophyta</taxon>
        <taxon>Magnoliopsida</taxon>
        <taxon>eudicotyledons</taxon>
        <taxon>Gunneridae</taxon>
        <taxon>Pentapetalae</taxon>
        <taxon>rosids</taxon>
        <taxon>fabids</taxon>
        <taxon>Malpighiales</taxon>
        <taxon>Rhizophoraceae</taxon>
        <taxon>Rhizophora</taxon>
    </lineage>
</organism>
<sequence length="24" mass="2599">MGCFGARYVGNFCNSHSQMAFTGL</sequence>
<dbReference type="AlphaFoldDB" id="A0A2P2NAR9"/>
<proteinExistence type="predicted"/>
<accession>A0A2P2NAR9</accession>
<name>A0A2P2NAR9_RHIMU</name>
<dbReference type="EMBL" id="GGEC01059006">
    <property type="protein sequence ID" value="MBX39490.1"/>
    <property type="molecule type" value="Transcribed_RNA"/>
</dbReference>
<protein>
    <submittedName>
        <fullName evidence="1">Uncharacterized protein</fullName>
    </submittedName>
</protein>
<evidence type="ECO:0000313" key="1">
    <source>
        <dbReference type="EMBL" id="MBX39490.1"/>
    </source>
</evidence>
<reference evidence="1" key="1">
    <citation type="submission" date="2018-02" db="EMBL/GenBank/DDBJ databases">
        <title>Rhizophora mucronata_Transcriptome.</title>
        <authorList>
            <person name="Meera S.P."/>
            <person name="Sreeshan A."/>
            <person name="Augustine A."/>
        </authorList>
    </citation>
    <scope>NUCLEOTIDE SEQUENCE</scope>
    <source>
        <tissue evidence="1">Leaf</tissue>
    </source>
</reference>